<dbReference type="HOGENOM" id="CLU_029488_3_0_1"/>
<keyword evidence="2" id="KW-0732">Signal</keyword>
<dbReference type="InterPro" id="IPR043159">
    <property type="entry name" value="Lectin_gal-bd_sf"/>
</dbReference>
<evidence type="ECO:0008006" key="6">
    <source>
        <dbReference type="Google" id="ProtNLM"/>
    </source>
</evidence>
<keyword evidence="1" id="KW-0472">Membrane</keyword>
<reference evidence="3 5" key="2">
    <citation type="journal article" date="2013" name="Nature">
        <title>Insights into bilaterian evolution from three spiralian genomes.</title>
        <authorList>
            <person name="Simakov O."/>
            <person name="Marletaz F."/>
            <person name="Cho S.J."/>
            <person name="Edsinger-Gonzales E."/>
            <person name="Havlak P."/>
            <person name="Hellsten U."/>
            <person name="Kuo D.H."/>
            <person name="Larsson T."/>
            <person name="Lv J."/>
            <person name="Arendt D."/>
            <person name="Savage R."/>
            <person name="Osoegawa K."/>
            <person name="de Jong P."/>
            <person name="Grimwood J."/>
            <person name="Chapman J.A."/>
            <person name="Shapiro H."/>
            <person name="Aerts A."/>
            <person name="Otillar R.P."/>
            <person name="Terry A.Y."/>
            <person name="Boore J.L."/>
            <person name="Grigoriev I.V."/>
            <person name="Lindberg D.R."/>
            <person name="Seaver E.C."/>
            <person name="Weisblat D.A."/>
            <person name="Putnam N.H."/>
            <person name="Rokhsar D.S."/>
        </authorList>
    </citation>
    <scope>NUCLEOTIDE SEQUENCE</scope>
    <source>
        <strain evidence="3 5">I ESC-2004</strain>
    </source>
</reference>
<dbReference type="OrthoDB" id="6324179at2759"/>
<organism evidence="3">
    <name type="scientific">Capitella teleta</name>
    <name type="common">Polychaete worm</name>
    <dbReference type="NCBI Taxonomy" id="283909"/>
    <lineage>
        <taxon>Eukaryota</taxon>
        <taxon>Metazoa</taxon>
        <taxon>Spiralia</taxon>
        <taxon>Lophotrochozoa</taxon>
        <taxon>Annelida</taxon>
        <taxon>Polychaeta</taxon>
        <taxon>Sedentaria</taxon>
        <taxon>Scolecida</taxon>
        <taxon>Capitellidae</taxon>
        <taxon>Capitella</taxon>
    </lineage>
</organism>
<accession>R7V1H3</accession>
<evidence type="ECO:0000256" key="2">
    <source>
        <dbReference type="SAM" id="SignalP"/>
    </source>
</evidence>
<dbReference type="EMBL" id="AMQN01019592">
    <property type="status" value="NOT_ANNOTATED_CDS"/>
    <property type="molecule type" value="Genomic_DNA"/>
</dbReference>
<protein>
    <recommendedName>
        <fullName evidence="6">SUEL-type lectin domain-containing protein</fullName>
    </recommendedName>
</protein>
<reference evidence="4" key="3">
    <citation type="submission" date="2015-06" db="UniProtKB">
        <authorList>
            <consortium name="EnsemblMetazoa"/>
        </authorList>
    </citation>
    <scope>IDENTIFICATION</scope>
</reference>
<name>R7V1H3_CAPTE</name>
<keyword evidence="1" id="KW-0812">Transmembrane</keyword>
<evidence type="ECO:0000313" key="5">
    <source>
        <dbReference type="Proteomes" id="UP000014760"/>
    </source>
</evidence>
<evidence type="ECO:0000313" key="3">
    <source>
        <dbReference type="EMBL" id="ELU12414.1"/>
    </source>
</evidence>
<dbReference type="EMBL" id="KB295979">
    <property type="protein sequence ID" value="ELU12414.1"/>
    <property type="molecule type" value="Genomic_DNA"/>
</dbReference>
<keyword evidence="5" id="KW-1185">Reference proteome</keyword>
<gene>
    <name evidence="3" type="ORF">CAPTEDRAFT_212352</name>
</gene>
<dbReference type="Gene3D" id="2.60.120.740">
    <property type="match status" value="1"/>
</dbReference>
<evidence type="ECO:0000256" key="1">
    <source>
        <dbReference type="SAM" id="Phobius"/>
    </source>
</evidence>
<dbReference type="Proteomes" id="UP000014760">
    <property type="component" value="Unassembled WGS sequence"/>
</dbReference>
<dbReference type="CDD" id="cd22843">
    <property type="entry name" value="Gal_Rha_Lectin-like_P113"/>
    <property type="match status" value="1"/>
</dbReference>
<reference evidence="5" key="1">
    <citation type="submission" date="2012-12" db="EMBL/GenBank/DDBJ databases">
        <authorList>
            <person name="Hellsten U."/>
            <person name="Grimwood J."/>
            <person name="Chapman J.A."/>
            <person name="Shapiro H."/>
            <person name="Aerts A."/>
            <person name="Otillar R.P."/>
            <person name="Terry A.Y."/>
            <person name="Boore J.L."/>
            <person name="Simakov O."/>
            <person name="Marletaz F."/>
            <person name="Cho S.-J."/>
            <person name="Edsinger-Gonzales E."/>
            <person name="Havlak P."/>
            <person name="Kuo D.-H."/>
            <person name="Larsson T."/>
            <person name="Lv J."/>
            <person name="Arendt D."/>
            <person name="Savage R."/>
            <person name="Osoegawa K."/>
            <person name="de Jong P."/>
            <person name="Lindberg D.R."/>
            <person name="Seaver E.C."/>
            <person name="Weisblat D.A."/>
            <person name="Putnam N.H."/>
            <person name="Grigoriev I.V."/>
            <person name="Rokhsar D.S."/>
        </authorList>
    </citation>
    <scope>NUCLEOTIDE SEQUENCE</scope>
    <source>
        <strain evidence="5">I ESC-2004</strain>
    </source>
</reference>
<dbReference type="EnsemblMetazoa" id="CapteT212352">
    <property type="protein sequence ID" value="CapteP212352"/>
    <property type="gene ID" value="CapteG212352"/>
</dbReference>
<keyword evidence="1" id="KW-1133">Transmembrane helix</keyword>
<proteinExistence type="predicted"/>
<dbReference type="PANTHER" id="PTHR46780">
    <property type="entry name" value="PROTEIN EVA-1"/>
    <property type="match status" value="1"/>
</dbReference>
<evidence type="ECO:0000313" key="4">
    <source>
        <dbReference type="EnsemblMetazoa" id="CapteP212352"/>
    </source>
</evidence>
<sequence length="417" mass="46322">MIPLAWGYLCSIGLAYVVLVTPVLPLQISQAVESEVCAHEDYTSQCQYDEILVITKAIYGHIRQGRCAIRDFGHFGCFTDVTSYMVSQCLSQRSCTIPMSDVVENNITPDCAGGLATFIDVTHVCVKGQPLQDVCGTVAAVAAVASEQFFFSKQAIGEQCPSSGYVTLEAQPGQKVKVNVIRLDNDNDHQEFGGVVEDGIEHAYEISTNTDGRLEGQYTSKRHSITLVIEEAQHSYIIVFQGTGCTDIESPHNSVIERNGDNLVVRCRYTEQVWNLKCIGTRWIGAVGTCKIPTEPPPIDKIPNDNEYEDRQDKTDEIEVISRELVIGIIAAATFVLCCLVFAFGYLCTKGMKRKYLPNKDYEKCEMVAVDGTIARMLKTDNVQTWQNTMNPTMIRNDHMPVVAQDRDFVTVNTNNL</sequence>
<feature type="transmembrane region" description="Helical" evidence="1">
    <location>
        <begin position="325"/>
        <end position="347"/>
    </location>
</feature>
<feature type="chain" id="PRO_5008788652" description="SUEL-type lectin domain-containing protein" evidence="2">
    <location>
        <begin position="26"/>
        <end position="417"/>
    </location>
</feature>
<dbReference type="AlphaFoldDB" id="R7V1H3"/>
<feature type="signal peptide" evidence="2">
    <location>
        <begin position="1"/>
        <end position="25"/>
    </location>
</feature>